<evidence type="ECO:0000313" key="2">
    <source>
        <dbReference type="Proteomes" id="UP001239111"/>
    </source>
</evidence>
<dbReference type="Proteomes" id="UP001239111">
    <property type="component" value="Chromosome 2"/>
</dbReference>
<evidence type="ECO:0000313" key="1">
    <source>
        <dbReference type="EMBL" id="KAJ8676134.1"/>
    </source>
</evidence>
<sequence>MSYLKQMWKWSMDIVELTSFHSFLVSVVNLWVLAFLLPTTVDAILISYNVTSSHFILIHSDYIVFNQEDQYYATTCHFGLVDAILSATLAGMCGLIIVSAELVNGSFCLVR</sequence>
<protein>
    <submittedName>
        <fullName evidence="1">Uncharacterized protein</fullName>
    </submittedName>
</protein>
<comment type="caution">
    <text evidence="1">The sequence shown here is derived from an EMBL/GenBank/DDBJ whole genome shotgun (WGS) entry which is preliminary data.</text>
</comment>
<reference evidence="1" key="1">
    <citation type="submission" date="2023-04" db="EMBL/GenBank/DDBJ databases">
        <title>A chromosome-level genome assembly of the parasitoid wasp Eretmocerus hayati.</title>
        <authorList>
            <person name="Zhong Y."/>
            <person name="Liu S."/>
            <person name="Liu Y."/>
        </authorList>
    </citation>
    <scope>NUCLEOTIDE SEQUENCE</scope>
    <source>
        <strain evidence="1">ZJU_SS_LIU_2023</strain>
    </source>
</reference>
<organism evidence="1 2">
    <name type="scientific">Eretmocerus hayati</name>
    <dbReference type="NCBI Taxonomy" id="131215"/>
    <lineage>
        <taxon>Eukaryota</taxon>
        <taxon>Metazoa</taxon>
        <taxon>Ecdysozoa</taxon>
        <taxon>Arthropoda</taxon>
        <taxon>Hexapoda</taxon>
        <taxon>Insecta</taxon>
        <taxon>Pterygota</taxon>
        <taxon>Neoptera</taxon>
        <taxon>Endopterygota</taxon>
        <taxon>Hymenoptera</taxon>
        <taxon>Apocrita</taxon>
        <taxon>Proctotrupomorpha</taxon>
        <taxon>Chalcidoidea</taxon>
        <taxon>Aphelinidae</taxon>
        <taxon>Aphelininae</taxon>
        <taxon>Eretmocerus</taxon>
    </lineage>
</organism>
<keyword evidence="2" id="KW-1185">Reference proteome</keyword>
<accession>A0ACC2NXX0</accession>
<proteinExistence type="predicted"/>
<dbReference type="EMBL" id="CM056742">
    <property type="protein sequence ID" value="KAJ8676134.1"/>
    <property type="molecule type" value="Genomic_DNA"/>
</dbReference>
<name>A0ACC2NXX0_9HYME</name>
<gene>
    <name evidence="1" type="ORF">QAD02_011920</name>
</gene>